<feature type="domain" description="Protein kinase" evidence="5">
    <location>
        <begin position="34"/>
        <end position="309"/>
    </location>
</feature>
<evidence type="ECO:0000256" key="4">
    <source>
        <dbReference type="SAM" id="MobiDB-lite"/>
    </source>
</evidence>
<dbReference type="InterPro" id="IPR020635">
    <property type="entry name" value="Tyr_kinase_cat_dom"/>
</dbReference>
<dbReference type="PROSITE" id="PS50011">
    <property type="entry name" value="PROTEIN_KINASE_DOM"/>
    <property type="match status" value="1"/>
</dbReference>
<dbReference type="SMART" id="SM00219">
    <property type="entry name" value="TyrKc"/>
    <property type="match status" value="1"/>
</dbReference>
<dbReference type="GeneID" id="5888141"/>
<keyword evidence="2 3" id="KW-0067">ATP-binding</keyword>
<keyword evidence="1 3" id="KW-0547">Nucleotide-binding</keyword>
<feature type="binding site" evidence="3">
    <location>
        <position position="70"/>
    </location>
    <ligand>
        <name>ATP</name>
        <dbReference type="ChEBI" id="CHEBI:30616"/>
    </ligand>
</feature>
<dbReference type="PROSITE" id="PS00107">
    <property type="entry name" value="PROTEIN_KINASE_ATP"/>
    <property type="match status" value="1"/>
</dbReference>
<protein>
    <recommendedName>
        <fullName evidence="5">Protein kinase domain-containing protein</fullName>
    </recommendedName>
</protein>
<dbReference type="PANTHER" id="PTHR24418">
    <property type="entry name" value="TYROSINE-PROTEIN KINASE"/>
    <property type="match status" value="1"/>
</dbReference>
<dbReference type="GO" id="GO:0005886">
    <property type="term" value="C:plasma membrane"/>
    <property type="evidence" value="ECO:0000318"/>
    <property type="project" value="GO_Central"/>
</dbReference>
<dbReference type="STRING" id="81824.A9UP44"/>
<organism evidence="6 7">
    <name type="scientific">Monosiga brevicollis</name>
    <name type="common">Choanoflagellate</name>
    <dbReference type="NCBI Taxonomy" id="81824"/>
    <lineage>
        <taxon>Eukaryota</taxon>
        <taxon>Choanoflagellata</taxon>
        <taxon>Craspedida</taxon>
        <taxon>Salpingoecidae</taxon>
        <taxon>Monosiga</taxon>
    </lineage>
</organism>
<dbReference type="GO" id="GO:0004713">
    <property type="term" value="F:protein tyrosine kinase activity"/>
    <property type="evidence" value="ECO:0007669"/>
    <property type="project" value="InterPro"/>
</dbReference>
<dbReference type="Gene3D" id="3.30.200.20">
    <property type="entry name" value="Phosphorylase Kinase, domain 1"/>
    <property type="match status" value="1"/>
</dbReference>
<dbReference type="Gene3D" id="1.10.510.10">
    <property type="entry name" value="Transferase(Phosphotransferase) domain 1"/>
    <property type="match status" value="1"/>
</dbReference>
<sequence length="350" mass="39015">MGSQQLVADFRRLVVDVEELCNPQRNFYINYSRLKFVRNLGAGAFGEVMLMELEGISSEDQRKQRLVAVKRLLDSEVKDEFVQEMTTMRKLKHANLVQLLHVVDDDAHPGLVIEYLDGGSLADWLDDHHARPLDTDLSIHVLHSIANGMAELVRCGVVHRDLAARNGDLRQLQLTTRGLQIGIQTSRPLPLRWLAPEMLKDKMANEATDVYAYGVLMHELFEDDLPLAHLDDAAFMGLLVELSRKSSGLIRQRRSSLGSSGDHVEMQARAPAFEPPAHCPPALASVMRWCIDLNPMHRPTFAQLQDKWVAVGVSQAAATPTALPASQATPRLILSPSPTLEDTNQSESRL</sequence>
<dbReference type="eggNOG" id="KOG0197">
    <property type="taxonomic scope" value="Eukaryota"/>
</dbReference>
<name>A9UP44_MONBE</name>
<dbReference type="FunFam" id="3.30.200.20:FF:001386">
    <property type="entry name" value="Eukaryotic protein kinase"/>
    <property type="match status" value="1"/>
</dbReference>
<evidence type="ECO:0000256" key="2">
    <source>
        <dbReference type="ARBA" id="ARBA00022840"/>
    </source>
</evidence>
<dbReference type="GO" id="GO:0005524">
    <property type="term" value="F:ATP binding"/>
    <property type="evidence" value="ECO:0007669"/>
    <property type="project" value="UniProtKB-UniRule"/>
</dbReference>
<dbReference type="InterPro" id="IPR017441">
    <property type="entry name" value="Protein_kinase_ATP_BS"/>
</dbReference>
<dbReference type="SUPFAM" id="SSF56112">
    <property type="entry name" value="Protein kinase-like (PK-like)"/>
    <property type="match status" value="1"/>
</dbReference>
<evidence type="ECO:0000259" key="5">
    <source>
        <dbReference type="PROSITE" id="PS50011"/>
    </source>
</evidence>
<evidence type="ECO:0000313" key="7">
    <source>
        <dbReference type="Proteomes" id="UP000001357"/>
    </source>
</evidence>
<dbReference type="InterPro" id="IPR001245">
    <property type="entry name" value="Ser-Thr/Tyr_kinase_cat_dom"/>
</dbReference>
<dbReference type="RefSeq" id="XP_001742570.1">
    <property type="nucleotide sequence ID" value="XM_001742518.1"/>
</dbReference>
<gene>
    <name evidence="6" type="ORF">MONBRDRAFT_13613</name>
</gene>
<feature type="region of interest" description="Disordered" evidence="4">
    <location>
        <begin position="321"/>
        <end position="350"/>
    </location>
</feature>
<proteinExistence type="predicted"/>
<dbReference type="InterPro" id="IPR050198">
    <property type="entry name" value="Non-receptor_tyrosine_kinases"/>
</dbReference>
<dbReference type="EMBL" id="CH991543">
    <property type="protein sequence ID" value="EDQ92808.1"/>
    <property type="molecule type" value="Genomic_DNA"/>
</dbReference>
<accession>A9UP44</accession>
<reference evidence="6 7" key="1">
    <citation type="journal article" date="2008" name="Nature">
        <title>The genome of the choanoflagellate Monosiga brevicollis and the origin of metazoans.</title>
        <authorList>
            <consortium name="JGI Sequencing"/>
            <person name="King N."/>
            <person name="Westbrook M.J."/>
            <person name="Young S.L."/>
            <person name="Kuo A."/>
            <person name="Abedin M."/>
            <person name="Chapman J."/>
            <person name="Fairclough S."/>
            <person name="Hellsten U."/>
            <person name="Isogai Y."/>
            <person name="Letunic I."/>
            <person name="Marr M."/>
            <person name="Pincus D."/>
            <person name="Putnam N."/>
            <person name="Rokas A."/>
            <person name="Wright K.J."/>
            <person name="Zuzow R."/>
            <person name="Dirks W."/>
            <person name="Good M."/>
            <person name="Goodstein D."/>
            <person name="Lemons D."/>
            <person name="Li W."/>
            <person name="Lyons J.B."/>
            <person name="Morris A."/>
            <person name="Nichols S."/>
            <person name="Richter D.J."/>
            <person name="Salamov A."/>
            <person name="Bork P."/>
            <person name="Lim W.A."/>
            <person name="Manning G."/>
            <person name="Miller W.T."/>
            <person name="McGinnis W."/>
            <person name="Shapiro H."/>
            <person name="Tjian R."/>
            <person name="Grigoriev I.V."/>
            <person name="Rokhsar D."/>
        </authorList>
    </citation>
    <scope>NUCLEOTIDE SEQUENCE [LARGE SCALE GENOMIC DNA]</scope>
    <source>
        <strain evidence="7">MX1 / ATCC 50154</strain>
    </source>
</reference>
<dbReference type="Pfam" id="PF07714">
    <property type="entry name" value="PK_Tyr_Ser-Thr"/>
    <property type="match status" value="1"/>
</dbReference>
<dbReference type="KEGG" id="mbr:MONBRDRAFT_13613"/>
<dbReference type="Proteomes" id="UP000001357">
    <property type="component" value="Unassembled WGS sequence"/>
</dbReference>
<evidence type="ECO:0000313" key="6">
    <source>
        <dbReference type="EMBL" id="EDQ92808.1"/>
    </source>
</evidence>
<dbReference type="AlphaFoldDB" id="A9UP44"/>
<keyword evidence="7" id="KW-1185">Reference proteome</keyword>
<dbReference type="InterPro" id="IPR000719">
    <property type="entry name" value="Prot_kinase_dom"/>
</dbReference>
<evidence type="ECO:0000256" key="1">
    <source>
        <dbReference type="ARBA" id="ARBA00022741"/>
    </source>
</evidence>
<evidence type="ECO:0000256" key="3">
    <source>
        <dbReference type="PROSITE-ProRule" id="PRU10141"/>
    </source>
</evidence>
<feature type="compositionally biased region" description="Polar residues" evidence="4">
    <location>
        <begin position="336"/>
        <end position="350"/>
    </location>
</feature>
<dbReference type="InParanoid" id="A9UP44"/>
<dbReference type="InterPro" id="IPR011009">
    <property type="entry name" value="Kinase-like_dom_sf"/>
</dbReference>